<sequence>MYEPKSLLNVSRVLSPEVQALPHIVESVSDFLMPATIDSAVFNDLTRVVKAHGDSRAWTVAAMDGAAARGRLDIMQWLHDTRSEGCSTEACMAAATNGYLEVVKWLHELYPDFCRPVEAMTVAAENDHAPVVRFLRTS</sequence>
<dbReference type="KEGG" id="psoj:PHYSODRAFT_499139"/>
<gene>
    <name evidence="1" type="ORF">PHYSODRAFT_499139</name>
</gene>
<dbReference type="Gene3D" id="1.25.40.20">
    <property type="entry name" value="Ankyrin repeat-containing domain"/>
    <property type="match status" value="1"/>
</dbReference>
<dbReference type="Pfam" id="PF13637">
    <property type="entry name" value="Ank_4"/>
    <property type="match status" value="1"/>
</dbReference>
<dbReference type="AlphaFoldDB" id="G4ZDK4"/>
<protein>
    <submittedName>
        <fullName evidence="1">Uncharacterized protein</fullName>
    </submittedName>
</protein>
<dbReference type="InterPro" id="IPR052050">
    <property type="entry name" value="SecEffector_AnkRepeat"/>
</dbReference>
<dbReference type="SMR" id="G4ZDK4"/>
<dbReference type="RefSeq" id="XP_009527401.1">
    <property type="nucleotide sequence ID" value="XM_009529106.1"/>
</dbReference>
<organism evidence="1 2">
    <name type="scientific">Phytophthora sojae (strain P6497)</name>
    <name type="common">Soybean stem and root rot agent</name>
    <name type="synonym">Phytophthora megasperma f. sp. glycines</name>
    <dbReference type="NCBI Taxonomy" id="1094619"/>
    <lineage>
        <taxon>Eukaryota</taxon>
        <taxon>Sar</taxon>
        <taxon>Stramenopiles</taxon>
        <taxon>Oomycota</taxon>
        <taxon>Peronosporomycetes</taxon>
        <taxon>Peronosporales</taxon>
        <taxon>Peronosporaceae</taxon>
        <taxon>Phytophthora</taxon>
    </lineage>
</organism>
<dbReference type="PANTHER" id="PTHR46586:SF3">
    <property type="entry name" value="ANKYRIN REPEAT-CONTAINING PROTEIN"/>
    <property type="match status" value="1"/>
</dbReference>
<dbReference type="GeneID" id="20657658"/>
<feature type="non-terminal residue" evidence="1">
    <location>
        <position position="138"/>
    </location>
</feature>
<evidence type="ECO:0000313" key="1">
    <source>
        <dbReference type="EMBL" id="EGZ18343.1"/>
    </source>
</evidence>
<dbReference type="InParanoid" id="G4ZDK4"/>
<dbReference type="PANTHER" id="PTHR46586">
    <property type="entry name" value="ANKYRIN REPEAT-CONTAINING PROTEIN"/>
    <property type="match status" value="1"/>
</dbReference>
<name>G4ZDK4_PHYSP</name>
<evidence type="ECO:0000313" key="2">
    <source>
        <dbReference type="Proteomes" id="UP000002640"/>
    </source>
</evidence>
<dbReference type="Proteomes" id="UP000002640">
    <property type="component" value="Unassembled WGS sequence"/>
</dbReference>
<proteinExistence type="predicted"/>
<dbReference type="SUPFAM" id="SSF140860">
    <property type="entry name" value="Pseudo ankyrin repeat-like"/>
    <property type="match status" value="1"/>
</dbReference>
<dbReference type="EMBL" id="JH159154">
    <property type="protein sequence ID" value="EGZ18343.1"/>
    <property type="molecule type" value="Genomic_DNA"/>
</dbReference>
<dbReference type="InterPro" id="IPR002110">
    <property type="entry name" value="Ankyrin_rpt"/>
</dbReference>
<keyword evidence="2" id="KW-1185">Reference proteome</keyword>
<reference evidence="1 2" key="1">
    <citation type="journal article" date="2006" name="Science">
        <title>Phytophthora genome sequences uncover evolutionary origins and mechanisms of pathogenesis.</title>
        <authorList>
            <person name="Tyler B.M."/>
            <person name="Tripathy S."/>
            <person name="Zhang X."/>
            <person name="Dehal P."/>
            <person name="Jiang R.H."/>
            <person name="Aerts A."/>
            <person name="Arredondo F.D."/>
            <person name="Baxter L."/>
            <person name="Bensasson D."/>
            <person name="Beynon J.L."/>
            <person name="Chapman J."/>
            <person name="Damasceno C.M."/>
            <person name="Dorrance A.E."/>
            <person name="Dou D."/>
            <person name="Dickerman A.W."/>
            <person name="Dubchak I.L."/>
            <person name="Garbelotto M."/>
            <person name="Gijzen M."/>
            <person name="Gordon S.G."/>
            <person name="Govers F."/>
            <person name="Grunwald N.J."/>
            <person name="Huang W."/>
            <person name="Ivors K.L."/>
            <person name="Jones R.W."/>
            <person name="Kamoun S."/>
            <person name="Krampis K."/>
            <person name="Lamour K.H."/>
            <person name="Lee M.K."/>
            <person name="McDonald W.H."/>
            <person name="Medina M."/>
            <person name="Meijer H.J."/>
            <person name="Nordberg E.K."/>
            <person name="Maclean D.J."/>
            <person name="Ospina-Giraldo M.D."/>
            <person name="Morris P.F."/>
            <person name="Phuntumart V."/>
            <person name="Putnam N.H."/>
            <person name="Rash S."/>
            <person name="Rose J.K."/>
            <person name="Sakihama Y."/>
            <person name="Salamov A.A."/>
            <person name="Savidor A."/>
            <person name="Scheuring C.F."/>
            <person name="Smith B.M."/>
            <person name="Sobral B.W."/>
            <person name="Terry A."/>
            <person name="Torto-Alalibo T.A."/>
            <person name="Win J."/>
            <person name="Xu Z."/>
            <person name="Zhang H."/>
            <person name="Grigoriev I.V."/>
            <person name="Rokhsar D.S."/>
            <person name="Boore J.L."/>
        </authorList>
    </citation>
    <scope>NUCLEOTIDE SEQUENCE [LARGE SCALE GENOMIC DNA]</scope>
    <source>
        <strain evidence="1 2">P6497</strain>
    </source>
</reference>
<accession>G4ZDK4</accession>
<dbReference type="InterPro" id="IPR036770">
    <property type="entry name" value="Ankyrin_rpt-contain_sf"/>
</dbReference>